<comment type="similarity">
    <text evidence="1">Belongs to the CWC16 family.</text>
</comment>
<evidence type="ECO:0000256" key="1">
    <source>
        <dbReference type="ARBA" id="ARBA00005595"/>
    </source>
</evidence>
<dbReference type="Proteomes" id="UP000246740">
    <property type="component" value="Unassembled WGS sequence"/>
</dbReference>
<feature type="compositionally biased region" description="Low complexity" evidence="2">
    <location>
        <begin position="230"/>
        <end position="252"/>
    </location>
</feature>
<dbReference type="GO" id="GO:0000398">
    <property type="term" value="P:mRNA splicing, via spliceosome"/>
    <property type="evidence" value="ECO:0007669"/>
    <property type="project" value="InterPro"/>
</dbReference>
<accession>A0A317XMW5</accession>
<proteinExistence type="inferred from homology"/>
<feature type="compositionally biased region" description="Basic and acidic residues" evidence="2">
    <location>
        <begin position="10"/>
        <end position="20"/>
    </location>
</feature>
<sequence length="322" mass="36131">MQGFGFGRYRPPDADPRKEPFNAAHPLGKRARHLSTTGALIVRFELPFNIWCGGCNNHIGQGVRYNAHKNHVGDYHSTKIWGFRCKCHICSSWFEIRTDPQHARYIVHEGAREQNREWDPEQNGGHPIYDTESSGDQAAPGLAGSSSAAPAPAQSDPFATLEKHQTERAKAKQRAQRVDELHSLSERRNTDPYTLNSKLRSHFRTEKRKRTDQLEKDLDLKRRIGWHPNAPLASLSPASESRASAKWSQLQLQRDRSRLQSKSESGSASGAYAASSLATHSASKQRKPADSLRDRVLANSKAKSDPFLSHIRTSLSSDKPRK</sequence>
<dbReference type="Pfam" id="PF04502">
    <property type="entry name" value="Saf4_Yju2"/>
    <property type="match status" value="1"/>
</dbReference>
<dbReference type="OrthoDB" id="360327at2759"/>
<feature type="compositionally biased region" description="Basic and acidic residues" evidence="2">
    <location>
        <begin position="161"/>
        <end position="190"/>
    </location>
</feature>
<feature type="region of interest" description="Disordered" evidence="2">
    <location>
        <begin position="1"/>
        <end position="26"/>
    </location>
</feature>
<feature type="compositionally biased region" description="Basic residues" evidence="2">
    <location>
        <begin position="199"/>
        <end position="208"/>
    </location>
</feature>
<name>A0A317XMW5_9BASI</name>
<feature type="region of interest" description="Disordered" evidence="2">
    <location>
        <begin position="113"/>
        <end position="216"/>
    </location>
</feature>
<organism evidence="3 4">
    <name type="scientific">Testicularia cyperi</name>
    <dbReference type="NCBI Taxonomy" id="1882483"/>
    <lineage>
        <taxon>Eukaryota</taxon>
        <taxon>Fungi</taxon>
        <taxon>Dikarya</taxon>
        <taxon>Basidiomycota</taxon>
        <taxon>Ustilaginomycotina</taxon>
        <taxon>Ustilaginomycetes</taxon>
        <taxon>Ustilaginales</taxon>
        <taxon>Anthracoideaceae</taxon>
        <taxon>Testicularia</taxon>
    </lineage>
</organism>
<dbReference type="EMBL" id="KZ819194">
    <property type="protein sequence ID" value="PWY99673.1"/>
    <property type="molecule type" value="Genomic_DNA"/>
</dbReference>
<feature type="compositionally biased region" description="Polar residues" evidence="2">
    <location>
        <begin position="311"/>
        <end position="322"/>
    </location>
</feature>
<gene>
    <name evidence="3" type="ORF">BCV70DRAFT_200598</name>
</gene>
<evidence type="ECO:0000313" key="3">
    <source>
        <dbReference type="EMBL" id="PWY99673.1"/>
    </source>
</evidence>
<feature type="compositionally biased region" description="Basic and acidic residues" evidence="2">
    <location>
        <begin position="287"/>
        <end position="296"/>
    </location>
</feature>
<evidence type="ECO:0000256" key="2">
    <source>
        <dbReference type="SAM" id="MobiDB-lite"/>
    </source>
</evidence>
<keyword evidence="4" id="KW-1185">Reference proteome</keyword>
<dbReference type="InParanoid" id="A0A317XMW5"/>
<dbReference type="PANTHER" id="PTHR12111:SF2">
    <property type="entry name" value="SPLICING FACTOR YJU2B-RELATED"/>
    <property type="match status" value="1"/>
</dbReference>
<protein>
    <submittedName>
        <fullName evidence="3">DUF572-domain-containing protein</fullName>
    </submittedName>
</protein>
<reference evidence="3 4" key="1">
    <citation type="journal article" date="2018" name="Mol. Biol. Evol.">
        <title>Broad Genomic Sampling Reveals a Smut Pathogenic Ancestry of the Fungal Clade Ustilaginomycotina.</title>
        <authorList>
            <person name="Kijpornyongpan T."/>
            <person name="Mondo S.J."/>
            <person name="Barry K."/>
            <person name="Sandor L."/>
            <person name="Lee J."/>
            <person name="Lipzen A."/>
            <person name="Pangilinan J."/>
            <person name="LaButti K."/>
            <person name="Hainaut M."/>
            <person name="Henrissat B."/>
            <person name="Grigoriev I.V."/>
            <person name="Spatafora J.W."/>
            <person name="Aime M.C."/>
        </authorList>
    </citation>
    <scope>NUCLEOTIDE SEQUENCE [LARGE SCALE GENOMIC DNA]</scope>
    <source>
        <strain evidence="3 4">MCA 3645</strain>
    </source>
</reference>
<dbReference type="PANTHER" id="PTHR12111">
    <property type="entry name" value="SPLICING FACTOR YJU2"/>
    <property type="match status" value="1"/>
</dbReference>
<dbReference type="GO" id="GO:0071014">
    <property type="term" value="C:post-mRNA release spliceosomal complex"/>
    <property type="evidence" value="ECO:0007669"/>
    <property type="project" value="TreeGrafter"/>
</dbReference>
<feature type="compositionally biased region" description="Low complexity" evidence="2">
    <location>
        <begin position="138"/>
        <end position="159"/>
    </location>
</feature>
<dbReference type="FunCoup" id="A0A317XMW5">
    <property type="interactions" value="306"/>
</dbReference>
<feature type="compositionally biased region" description="Low complexity" evidence="2">
    <location>
        <begin position="260"/>
        <end position="278"/>
    </location>
</feature>
<evidence type="ECO:0000313" key="4">
    <source>
        <dbReference type="Proteomes" id="UP000246740"/>
    </source>
</evidence>
<dbReference type="AlphaFoldDB" id="A0A317XMW5"/>
<feature type="region of interest" description="Disordered" evidence="2">
    <location>
        <begin position="228"/>
        <end position="322"/>
    </location>
</feature>
<dbReference type="GO" id="GO:0005684">
    <property type="term" value="C:U2-type spliceosomal complex"/>
    <property type="evidence" value="ECO:0007669"/>
    <property type="project" value="TreeGrafter"/>
</dbReference>
<dbReference type="STRING" id="1882483.A0A317XMW5"/>
<dbReference type="InterPro" id="IPR007590">
    <property type="entry name" value="Saf4/Yju2"/>
</dbReference>